<organism evidence="7">
    <name type="scientific">Davidia involucrata</name>
    <name type="common">Dove tree</name>
    <dbReference type="NCBI Taxonomy" id="16924"/>
    <lineage>
        <taxon>Eukaryota</taxon>
        <taxon>Viridiplantae</taxon>
        <taxon>Streptophyta</taxon>
        <taxon>Embryophyta</taxon>
        <taxon>Tracheophyta</taxon>
        <taxon>Spermatophyta</taxon>
        <taxon>Magnoliopsida</taxon>
        <taxon>eudicotyledons</taxon>
        <taxon>Gunneridae</taxon>
        <taxon>Pentapetalae</taxon>
        <taxon>asterids</taxon>
        <taxon>Cornales</taxon>
        <taxon>Nyssaceae</taxon>
        <taxon>Davidia</taxon>
    </lineage>
</organism>
<dbReference type="FunFam" id="1.25.10.10:FF:000348">
    <property type="entry name" value="uncharacterized protein LOC106763108 isoform X2"/>
    <property type="match status" value="1"/>
</dbReference>
<evidence type="ECO:0000259" key="6">
    <source>
        <dbReference type="Pfam" id="PF25781"/>
    </source>
</evidence>
<dbReference type="InterPro" id="IPR016024">
    <property type="entry name" value="ARM-type_fold"/>
</dbReference>
<dbReference type="InterPro" id="IPR024679">
    <property type="entry name" value="Ipi1_N"/>
</dbReference>
<dbReference type="PANTHER" id="PTHR16056:SF2">
    <property type="entry name" value="TESTIS-EXPRESSED PROTEIN 10"/>
    <property type="match status" value="1"/>
</dbReference>
<feature type="domain" description="TEX10-like TPR repeats" evidence="6">
    <location>
        <begin position="501"/>
        <end position="646"/>
    </location>
</feature>
<dbReference type="Pfam" id="PF12333">
    <property type="entry name" value="Ipi1_N"/>
    <property type="match status" value="1"/>
</dbReference>
<dbReference type="PANTHER" id="PTHR16056">
    <property type="entry name" value="REGULATOR OF MICROTUBULE DYNAMICS PROTEIN"/>
    <property type="match status" value="1"/>
</dbReference>
<dbReference type="InterPro" id="IPR057949">
    <property type="entry name" value="TPR_TEX10"/>
</dbReference>
<dbReference type="GO" id="GO:0005634">
    <property type="term" value="C:nucleus"/>
    <property type="evidence" value="ECO:0007669"/>
    <property type="project" value="UniProtKB-SubCell"/>
</dbReference>
<reference evidence="7" key="1">
    <citation type="submission" date="2019-08" db="EMBL/GenBank/DDBJ databases">
        <title>Reference gene set and small RNA set construction with multiple tissues from Davidia involucrata Baill.</title>
        <authorList>
            <person name="Yang H."/>
            <person name="Zhou C."/>
            <person name="Li G."/>
            <person name="Wang J."/>
            <person name="Gao P."/>
            <person name="Wang M."/>
            <person name="Wang R."/>
            <person name="Zhao Y."/>
        </authorList>
    </citation>
    <scope>NUCLEOTIDE SEQUENCE</scope>
    <source>
        <tissue evidence="7">Mixed with DoveR01_LX</tissue>
    </source>
</reference>
<comment type="subcellular location">
    <subcellularLocation>
        <location evidence="1">Nucleus</location>
        <location evidence="1">Nucleolus</location>
    </subcellularLocation>
    <subcellularLocation>
        <location evidence="2">Nucleus</location>
        <location evidence="2">Nucleoplasm</location>
    </subcellularLocation>
</comment>
<evidence type="ECO:0000259" key="5">
    <source>
        <dbReference type="Pfam" id="PF12333"/>
    </source>
</evidence>
<dbReference type="EMBL" id="GHES01005184">
    <property type="protein sequence ID" value="MPA35743.1"/>
    <property type="molecule type" value="Transcribed_RNA"/>
</dbReference>
<name>A0A5B6YX88_DAVIN</name>
<evidence type="ECO:0000256" key="4">
    <source>
        <dbReference type="ARBA" id="ARBA00023242"/>
    </source>
</evidence>
<keyword evidence="4" id="KW-0539">Nucleus</keyword>
<evidence type="ECO:0000313" key="7">
    <source>
        <dbReference type="EMBL" id="MPA35743.1"/>
    </source>
</evidence>
<protein>
    <submittedName>
        <fullName evidence="7">Uncharacterized protein</fullName>
    </submittedName>
</protein>
<dbReference type="SUPFAM" id="SSF48371">
    <property type="entry name" value="ARM repeat"/>
    <property type="match status" value="1"/>
</dbReference>
<evidence type="ECO:0000256" key="2">
    <source>
        <dbReference type="ARBA" id="ARBA00004642"/>
    </source>
</evidence>
<dbReference type="InterPro" id="IPR011989">
    <property type="entry name" value="ARM-like"/>
</dbReference>
<evidence type="ECO:0000256" key="1">
    <source>
        <dbReference type="ARBA" id="ARBA00004604"/>
    </source>
</evidence>
<dbReference type="Gene3D" id="1.25.10.10">
    <property type="entry name" value="Leucine-rich Repeat Variant"/>
    <property type="match status" value="1"/>
</dbReference>
<accession>A0A5B6YX88</accession>
<proteinExistence type="inferred from homology"/>
<evidence type="ECO:0000256" key="3">
    <source>
        <dbReference type="ARBA" id="ARBA00006427"/>
    </source>
</evidence>
<comment type="similarity">
    <text evidence="3">Belongs to the IPI1/TEX10 family.</text>
</comment>
<dbReference type="AlphaFoldDB" id="A0A5B6YX88"/>
<feature type="domain" description="Pre-rRNA-processing protein Ipi1 N-terminal" evidence="5">
    <location>
        <begin position="146"/>
        <end position="208"/>
    </location>
</feature>
<sequence length="890" mass="101260">MVRFKASSKKQQKRGVDFKKIKRKIGRKLPPPKNATNTEIKSKAIILPEQSVASEKAGLALSKKGLTLKELLQQTSHHNPKVRKDALIGIRDIFLKYPAELKLHKLAVIEKLRERISDDDKLVRETLYQLLKSVIFPGCTEDNQGPFVSLMMAYIFNAMTHLSIDVRLMAFKFFDLVIQHYPPSFSLYAEKILQNYEDILRKNQFYLQDKGKLKNALAGLVRCLSLLPCSKREDDSPCQKDIAAQGILHAFEPDLPNDPAGFSVIIKKLKDLTPVLANCFLDFIPLVHTTPLLDAQSFDCMLFILQSIDLVVRFFVYGIDKNQQELRVSVPPHEGPDVTIRGQTILPVLSKKLLDVFPLNAMHHLSEKDDDRYFILNVVIAEIFLRSSDWVCPPTALWDKFLEFFTSALSERMCSGTQSGKAFHEKHLLSLIPFIPKLVLQVASNWKSRILQAFTKVFKNCNPESSLEVACLSAIEEMLVPRQGSLHLDSSDPEILDYQITWIRELPLLLILLGDKHPLCSKLVLCLLLRVGQYALSNSFFAQEYDNMQYSLREFYSTCINESNICYGPFIRLARDSQELSVCCLYYFSFLDPLLLKSLALCCICHELDPFVSFRIIEILHSSYKAGHIQIADHISFFITLLSCFKVFPEKIHRVMENDGISNRGTFKSLTSVLCSYLSQMGDDYLLFKMLEKVVVNQISRKLPLDNICALLRMLITLDSRPTRLSEPSIINLSNFLPGYLIDVVSCIPEDGSDSTVSIHKSTNRYYLLPCFFLFYRSGKLLKLVLKMMRSLITENSSTLSSRNCSQNATDYSSKISAIVSVILLMHEDVKLQQILSSCKAEIDCIVQNIFELQSSLVINMAIDERHKIQCAFDRLKGVTSTLSRGMLIM</sequence>
<dbReference type="Pfam" id="PF25781">
    <property type="entry name" value="TPR_TEX10"/>
    <property type="match status" value="1"/>
</dbReference>
<gene>
    <name evidence="7" type="ORF">Din_005184</name>
</gene>